<sequence length="141" mass="15983">MLNCKIAHTPMNLNEKLQKKDRTRLANAKLFRNLVGGLIYLGHTRPDIAFSVGVVSRFMHSPSKHHFGAAKRILRYIAGTIDFGRWYGRITSFNLYGFTDSDWAGCVENRKSTSGYMFSFGSAAVLELKEIGRFSFIIIRS</sequence>
<dbReference type="EMBL" id="JBJUIK010000006">
    <property type="protein sequence ID" value="KAL3524816.1"/>
    <property type="molecule type" value="Genomic_DNA"/>
</dbReference>
<gene>
    <name evidence="1" type="ORF">ACH5RR_013188</name>
</gene>
<evidence type="ECO:0000313" key="2">
    <source>
        <dbReference type="Proteomes" id="UP001630127"/>
    </source>
</evidence>
<evidence type="ECO:0008006" key="3">
    <source>
        <dbReference type="Google" id="ProtNLM"/>
    </source>
</evidence>
<dbReference type="PANTHER" id="PTHR11439:SF463">
    <property type="entry name" value="REVERSE TRANSCRIPTASE TY1_COPIA-TYPE DOMAIN-CONTAINING PROTEIN"/>
    <property type="match status" value="1"/>
</dbReference>
<dbReference type="AlphaFoldDB" id="A0ABD3A1I8"/>
<protein>
    <recommendedName>
        <fullName evidence="3">Mitochondrial protein</fullName>
    </recommendedName>
</protein>
<accession>A0ABD3A1I8</accession>
<keyword evidence="2" id="KW-1185">Reference proteome</keyword>
<name>A0ABD3A1I8_9GENT</name>
<proteinExistence type="predicted"/>
<organism evidence="1 2">
    <name type="scientific">Cinchona calisaya</name>
    <dbReference type="NCBI Taxonomy" id="153742"/>
    <lineage>
        <taxon>Eukaryota</taxon>
        <taxon>Viridiplantae</taxon>
        <taxon>Streptophyta</taxon>
        <taxon>Embryophyta</taxon>
        <taxon>Tracheophyta</taxon>
        <taxon>Spermatophyta</taxon>
        <taxon>Magnoliopsida</taxon>
        <taxon>eudicotyledons</taxon>
        <taxon>Gunneridae</taxon>
        <taxon>Pentapetalae</taxon>
        <taxon>asterids</taxon>
        <taxon>lamiids</taxon>
        <taxon>Gentianales</taxon>
        <taxon>Rubiaceae</taxon>
        <taxon>Cinchonoideae</taxon>
        <taxon>Cinchoneae</taxon>
        <taxon>Cinchona</taxon>
    </lineage>
</organism>
<dbReference type="PANTHER" id="PTHR11439">
    <property type="entry name" value="GAG-POL-RELATED RETROTRANSPOSON"/>
    <property type="match status" value="1"/>
</dbReference>
<evidence type="ECO:0000313" key="1">
    <source>
        <dbReference type="EMBL" id="KAL3524816.1"/>
    </source>
</evidence>
<comment type="caution">
    <text evidence="1">The sequence shown here is derived from an EMBL/GenBank/DDBJ whole genome shotgun (WGS) entry which is preliminary data.</text>
</comment>
<dbReference type="Proteomes" id="UP001630127">
    <property type="component" value="Unassembled WGS sequence"/>
</dbReference>
<reference evidence="1 2" key="1">
    <citation type="submission" date="2024-11" db="EMBL/GenBank/DDBJ databases">
        <title>A near-complete genome assembly of Cinchona calisaya.</title>
        <authorList>
            <person name="Lian D.C."/>
            <person name="Zhao X.W."/>
            <person name="Wei L."/>
        </authorList>
    </citation>
    <scope>NUCLEOTIDE SEQUENCE [LARGE SCALE GENOMIC DNA]</scope>
    <source>
        <tissue evidence="1">Nenye</tissue>
    </source>
</reference>